<sequence>MDVPGTLRKAARTLLKGRKLVPRVMGSGSGNQVTFGDGCIGRPAISFTGQGNAVTIGRGVTLSDLHVIVTGDGNRITIGDGCDAGQGSYFVCEGSNCALTIGEGSTFVAVQLAVTEDGSSLVIGKDCMFAYDIEVRTGDSHGIRCAETGRRLNAARDVTIGDHVWVAAHALVLKGVSIAAGCVVATGAVVTKSVEEGGVVVGGNPAQVLRRGIVWTRSRD</sequence>
<dbReference type="PANTHER" id="PTHR23416:SF78">
    <property type="entry name" value="LIPOPOLYSACCHARIDE BIOSYNTHESIS O-ACETYL TRANSFERASE WBBJ-RELATED"/>
    <property type="match status" value="1"/>
</dbReference>
<dbReference type="InterPro" id="IPR001451">
    <property type="entry name" value="Hexapep"/>
</dbReference>
<gene>
    <name evidence="1" type="primary">maa_2</name>
    <name evidence="1" type="ORF">Pan44_09540</name>
</gene>
<evidence type="ECO:0000313" key="2">
    <source>
        <dbReference type="Proteomes" id="UP000315700"/>
    </source>
</evidence>
<dbReference type="KEGG" id="ccos:Pan44_09540"/>
<keyword evidence="1" id="KW-0012">Acyltransferase</keyword>
<dbReference type="GO" id="GO:0008925">
    <property type="term" value="F:maltose O-acetyltransferase activity"/>
    <property type="evidence" value="ECO:0007669"/>
    <property type="project" value="UniProtKB-EC"/>
</dbReference>
<organism evidence="1 2">
    <name type="scientific">Caulifigura coniformis</name>
    <dbReference type="NCBI Taxonomy" id="2527983"/>
    <lineage>
        <taxon>Bacteria</taxon>
        <taxon>Pseudomonadati</taxon>
        <taxon>Planctomycetota</taxon>
        <taxon>Planctomycetia</taxon>
        <taxon>Planctomycetales</taxon>
        <taxon>Planctomycetaceae</taxon>
        <taxon>Caulifigura</taxon>
    </lineage>
</organism>
<dbReference type="SUPFAM" id="SSF51161">
    <property type="entry name" value="Trimeric LpxA-like enzymes"/>
    <property type="match status" value="1"/>
</dbReference>
<dbReference type="InParanoid" id="A0A517S9Z8"/>
<dbReference type="Proteomes" id="UP000315700">
    <property type="component" value="Chromosome"/>
</dbReference>
<dbReference type="PANTHER" id="PTHR23416">
    <property type="entry name" value="SIALIC ACID SYNTHASE-RELATED"/>
    <property type="match status" value="1"/>
</dbReference>
<dbReference type="InterPro" id="IPR011004">
    <property type="entry name" value="Trimer_LpxA-like_sf"/>
</dbReference>
<keyword evidence="1" id="KW-0808">Transferase</keyword>
<dbReference type="EMBL" id="CP036271">
    <property type="protein sequence ID" value="QDT52941.1"/>
    <property type="molecule type" value="Genomic_DNA"/>
</dbReference>
<reference evidence="1 2" key="1">
    <citation type="submission" date="2019-02" db="EMBL/GenBank/DDBJ databases">
        <title>Deep-cultivation of Planctomycetes and their phenomic and genomic characterization uncovers novel biology.</title>
        <authorList>
            <person name="Wiegand S."/>
            <person name="Jogler M."/>
            <person name="Boedeker C."/>
            <person name="Pinto D."/>
            <person name="Vollmers J."/>
            <person name="Rivas-Marin E."/>
            <person name="Kohn T."/>
            <person name="Peeters S.H."/>
            <person name="Heuer A."/>
            <person name="Rast P."/>
            <person name="Oberbeckmann S."/>
            <person name="Bunk B."/>
            <person name="Jeske O."/>
            <person name="Meyerdierks A."/>
            <person name="Storesund J.E."/>
            <person name="Kallscheuer N."/>
            <person name="Luecker S."/>
            <person name="Lage O.M."/>
            <person name="Pohl T."/>
            <person name="Merkel B.J."/>
            <person name="Hornburger P."/>
            <person name="Mueller R.-W."/>
            <person name="Bruemmer F."/>
            <person name="Labrenz M."/>
            <person name="Spormann A.M."/>
            <person name="Op den Camp H."/>
            <person name="Overmann J."/>
            <person name="Amann R."/>
            <person name="Jetten M.S.M."/>
            <person name="Mascher T."/>
            <person name="Medema M.H."/>
            <person name="Devos D.P."/>
            <person name="Kaster A.-K."/>
            <person name="Ovreas L."/>
            <person name="Rohde M."/>
            <person name="Galperin M.Y."/>
            <person name="Jogler C."/>
        </authorList>
    </citation>
    <scope>NUCLEOTIDE SEQUENCE [LARGE SCALE GENOMIC DNA]</scope>
    <source>
        <strain evidence="1 2">Pan44</strain>
    </source>
</reference>
<proteinExistence type="predicted"/>
<dbReference type="Pfam" id="PF00132">
    <property type="entry name" value="Hexapep"/>
    <property type="match status" value="1"/>
</dbReference>
<dbReference type="Gene3D" id="2.160.10.10">
    <property type="entry name" value="Hexapeptide repeat proteins"/>
    <property type="match status" value="1"/>
</dbReference>
<name>A0A517S9Z8_9PLAN</name>
<evidence type="ECO:0000313" key="1">
    <source>
        <dbReference type="EMBL" id="QDT52941.1"/>
    </source>
</evidence>
<keyword evidence="2" id="KW-1185">Reference proteome</keyword>
<protein>
    <submittedName>
        <fullName evidence="1">Maltose O-acetyltransferase</fullName>
        <ecNumber evidence="1">2.3.1.79</ecNumber>
    </submittedName>
</protein>
<accession>A0A517S9Z8</accession>
<dbReference type="OrthoDB" id="755870at2"/>
<dbReference type="EC" id="2.3.1.79" evidence="1"/>
<dbReference type="AlphaFoldDB" id="A0A517S9Z8"/>
<dbReference type="InterPro" id="IPR051159">
    <property type="entry name" value="Hexapeptide_acetyltransf"/>
</dbReference>